<dbReference type="PANTHER" id="PTHR10584">
    <property type="entry name" value="SUGAR KINASE"/>
    <property type="match status" value="1"/>
</dbReference>
<comment type="caution">
    <text evidence="5">The sequence shown here is derived from an EMBL/GenBank/DDBJ whole genome shotgun (WGS) entry which is preliminary data.</text>
</comment>
<dbReference type="OrthoDB" id="415590at2759"/>
<gene>
    <name evidence="5" type="ORF">GPM918_LOCUS19470</name>
    <name evidence="4" type="ORF">OVA965_LOCUS17763</name>
    <name evidence="7" type="ORF">SRO942_LOCUS19467</name>
    <name evidence="6" type="ORF">TMI583_LOCUS17775</name>
</gene>
<dbReference type="EMBL" id="CAJOBA010008629">
    <property type="protein sequence ID" value="CAF3832956.1"/>
    <property type="molecule type" value="Genomic_DNA"/>
</dbReference>
<sequence>MTDRTGLLASGTLLVDYITVIDHFPAESSLASILSESTTGGGGSFNILKDLSAMKVNFPLSICGLVGDDENGKWLIDDCKQSHIDVSQLHVSNVAPTSYTYVMSVEKTGRRTFFNQRGTNALLNENHFNFTKTNAKFFYLGYLTLLDQLDAFSSDDPTRTVASKLLECALNSGLETIIDFVSASNTNYSKIAISSMPYVDHLILNETEAGFIVGRSLSDLKTIQYAAKELLNYGVRKTVTIHFDDGAVTAVKNDDNLYVQGSIILPDGFIKGAVGAGDAFAAGIIFGTHEQWSIKDRLRLAVCAAAACLNDSTPCAGVRTVAECLELEKFGYRTLEN</sequence>
<dbReference type="GO" id="GO:0016301">
    <property type="term" value="F:kinase activity"/>
    <property type="evidence" value="ECO:0007669"/>
    <property type="project" value="UniProtKB-KW"/>
</dbReference>
<evidence type="ECO:0000313" key="6">
    <source>
        <dbReference type="EMBL" id="CAF3832956.1"/>
    </source>
</evidence>
<evidence type="ECO:0000313" key="4">
    <source>
        <dbReference type="EMBL" id="CAF1068208.1"/>
    </source>
</evidence>
<evidence type="ECO:0000256" key="2">
    <source>
        <dbReference type="ARBA" id="ARBA00022777"/>
    </source>
</evidence>
<dbReference type="EMBL" id="CAJNOK010008612">
    <property type="protein sequence ID" value="CAF1068208.1"/>
    <property type="molecule type" value="Genomic_DNA"/>
</dbReference>
<feature type="domain" description="Carbohydrate kinase PfkB" evidence="3">
    <location>
        <begin position="32"/>
        <end position="311"/>
    </location>
</feature>
<proteinExistence type="predicted"/>
<keyword evidence="1" id="KW-0808">Transferase</keyword>
<dbReference type="AlphaFoldDB" id="A0A814QAX5"/>
<evidence type="ECO:0000256" key="1">
    <source>
        <dbReference type="ARBA" id="ARBA00022679"/>
    </source>
</evidence>
<dbReference type="Proteomes" id="UP000681722">
    <property type="component" value="Unassembled WGS sequence"/>
</dbReference>
<dbReference type="EMBL" id="CAJOBC010005916">
    <property type="protein sequence ID" value="CAF3880132.1"/>
    <property type="molecule type" value="Genomic_DNA"/>
</dbReference>
<dbReference type="InterPro" id="IPR029056">
    <property type="entry name" value="Ribokinase-like"/>
</dbReference>
<protein>
    <recommendedName>
        <fullName evidence="3">Carbohydrate kinase PfkB domain-containing protein</fullName>
    </recommendedName>
</protein>
<dbReference type="GO" id="GO:0005829">
    <property type="term" value="C:cytosol"/>
    <property type="evidence" value="ECO:0007669"/>
    <property type="project" value="TreeGrafter"/>
</dbReference>
<keyword evidence="8" id="KW-1185">Reference proteome</keyword>
<dbReference type="PANTHER" id="PTHR10584:SF166">
    <property type="entry name" value="RIBOKINASE"/>
    <property type="match status" value="1"/>
</dbReference>
<organism evidence="5 8">
    <name type="scientific">Didymodactylos carnosus</name>
    <dbReference type="NCBI Taxonomy" id="1234261"/>
    <lineage>
        <taxon>Eukaryota</taxon>
        <taxon>Metazoa</taxon>
        <taxon>Spiralia</taxon>
        <taxon>Gnathifera</taxon>
        <taxon>Rotifera</taxon>
        <taxon>Eurotatoria</taxon>
        <taxon>Bdelloidea</taxon>
        <taxon>Philodinida</taxon>
        <taxon>Philodinidae</taxon>
        <taxon>Didymodactylos</taxon>
    </lineage>
</organism>
<keyword evidence="2" id="KW-0418">Kinase</keyword>
<evidence type="ECO:0000313" key="5">
    <source>
        <dbReference type="EMBL" id="CAF1116261.1"/>
    </source>
</evidence>
<dbReference type="SUPFAM" id="SSF53613">
    <property type="entry name" value="Ribokinase-like"/>
    <property type="match status" value="1"/>
</dbReference>
<name>A0A814QAX5_9BILA</name>
<reference evidence="5" key="1">
    <citation type="submission" date="2021-02" db="EMBL/GenBank/DDBJ databases">
        <authorList>
            <person name="Nowell W R."/>
        </authorList>
    </citation>
    <scope>NUCLEOTIDE SEQUENCE</scope>
</reference>
<dbReference type="EMBL" id="CAJNOQ010005916">
    <property type="protein sequence ID" value="CAF1116261.1"/>
    <property type="molecule type" value="Genomic_DNA"/>
</dbReference>
<dbReference type="Pfam" id="PF00294">
    <property type="entry name" value="PfkB"/>
    <property type="match status" value="1"/>
</dbReference>
<dbReference type="Proteomes" id="UP000663829">
    <property type="component" value="Unassembled WGS sequence"/>
</dbReference>
<dbReference type="InterPro" id="IPR011611">
    <property type="entry name" value="PfkB_dom"/>
</dbReference>
<accession>A0A814QAX5</accession>
<dbReference type="Proteomes" id="UP000677228">
    <property type="component" value="Unassembled WGS sequence"/>
</dbReference>
<evidence type="ECO:0000313" key="8">
    <source>
        <dbReference type="Proteomes" id="UP000663829"/>
    </source>
</evidence>
<dbReference type="GO" id="GO:0006796">
    <property type="term" value="P:phosphate-containing compound metabolic process"/>
    <property type="evidence" value="ECO:0007669"/>
    <property type="project" value="UniProtKB-ARBA"/>
</dbReference>
<evidence type="ECO:0000313" key="7">
    <source>
        <dbReference type="EMBL" id="CAF3880132.1"/>
    </source>
</evidence>
<dbReference type="Gene3D" id="3.40.1190.20">
    <property type="match status" value="1"/>
</dbReference>
<evidence type="ECO:0000259" key="3">
    <source>
        <dbReference type="Pfam" id="PF00294"/>
    </source>
</evidence>
<dbReference type="Proteomes" id="UP000682733">
    <property type="component" value="Unassembled WGS sequence"/>
</dbReference>